<protein>
    <submittedName>
        <fullName evidence="1">Uncharacterized protein</fullName>
    </submittedName>
</protein>
<keyword evidence="2" id="KW-1185">Reference proteome</keyword>
<proteinExistence type="predicted"/>
<accession>A0AAV4NXZ2</accession>
<gene>
    <name evidence="1" type="ORF">CEXT_589731</name>
</gene>
<dbReference type="Proteomes" id="UP001054945">
    <property type="component" value="Unassembled WGS sequence"/>
</dbReference>
<evidence type="ECO:0000313" key="2">
    <source>
        <dbReference type="Proteomes" id="UP001054945"/>
    </source>
</evidence>
<reference evidence="1 2" key="1">
    <citation type="submission" date="2021-06" db="EMBL/GenBank/DDBJ databases">
        <title>Caerostris extrusa draft genome.</title>
        <authorList>
            <person name="Kono N."/>
            <person name="Arakawa K."/>
        </authorList>
    </citation>
    <scope>NUCLEOTIDE SEQUENCE [LARGE SCALE GENOMIC DNA]</scope>
</reference>
<dbReference type="AlphaFoldDB" id="A0AAV4NXZ2"/>
<name>A0AAV4NXZ2_CAEEX</name>
<sequence length="81" mass="9170">MSVTVYLRCTLDEAENASHLLLLWLMNLGQQEPQMTLSPCHHSSQGKINLTCRARELYCGVIPVNLVDSISQVIQWVKRTS</sequence>
<organism evidence="1 2">
    <name type="scientific">Caerostris extrusa</name>
    <name type="common">Bark spider</name>
    <name type="synonym">Caerostris bankana</name>
    <dbReference type="NCBI Taxonomy" id="172846"/>
    <lineage>
        <taxon>Eukaryota</taxon>
        <taxon>Metazoa</taxon>
        <taxon>Ecdysozoa</taxon>
        <taxon>Arthropoda</taxon>
        <taxon>Chelicerata</taxon>
        <taxon>Arachnida</taxon>
        <taxon>Araneae</taxon>
        <taxon>Araneomorphae</taxon>
        <taxon>Entelegynae</taxon>
        <taxon>Araneoidea</taxon>
        <taxon>Araneidae</taxon>
        <taxon>Caerostris</taxon>
    </lineage>
</organism>
<dbReference type="EMBL" id="BPLR01021446">
    <property type="protein sequence ID" value="GIX89679.1"/>
    <property type="molecule type" value="Genomic_DNA"/>
</dbReference>
<comment type="caution">
    <text evidence="1">The sequence shown here is derived from an EMBL/GenBank/DDBJ whole genome shotgun (WGS) entry which is preliminary data.</text>
</comment>
<evidence type="ECO:0000313" key="1">
    <source>
        <dbReference type="EMBL" id="GIX89679.1"/>
    </source>
</evidence>